<evidence type="ECO:0000256" key="3">
    <source>
        <dbReference type="ARBA" id="ARBA00023122"/>
    </source>
</evidence>
<evidence type="ECO:0000313" key="8">
    <source>
        <dbReference type="EMBL" id="MFC5195491.1"/>
    </source>
</evidence>
<feature type="domain" description="CBS" evidence="6">
    <location>
        <begin position="188"/>
        <end position="245"/>
    </location>
</feature>
<comment type="caution">
    <text evidence="8">The sequence shown here is derived from an EMBL/GenBank/DDBJ whole genome shotgun (WGS) entry which is preliminary data.</text>
</comment>
<dbReference type="SUPFAM" id="SSF53697">
    <property type="entry name" value="SIS domain"/>
    <property type="match status" value="1"/>
</dbReference>
<dbReference type="PIRSF" id="PIRSF004692">
    <property type="entry name" value="KdsD_KpsF"/>
    <property type="match status" value="1"/>
</dbReference>
<dbReference type="Gene3D" id="3.10.580.10">
    <property type="entry name" value="CBS-domain"/>
    <property type="match status" value="1"/>
</dbReference>
<gene>
    <name evidence="8" type="ORF">ACFPH8_09145</name>
</gene>
<dbReference type="Pfam" id="PF01380">
    <property type="entry name" value="SIS"/>
    <property type="match status" value="1"/>
</dbReference>
<protein>
    <submittedName>
        <fullName evidence="8">SIS domain-containing protein</fullName>
    </submittedName>
</protein>
<dbReference type="PANTHER" id="PTHR42745:SF1">
    <property type="entry name" value="ARABINOSE 5-PHOSPHATE ISOMERASE KDSD"/>
    <property type="match status" value="1"/>
</dbReference>
<evidence type="ECO:0000256" key="5">
    <source>
        <dbReference type="PROSITE-ProRule" id="PRU00703"/>
    </source>
</evidence>
<dbReference type="InterPro" id="IPR001347">
    <property type="entry name" value="SIS_dom"/>
</dbReference>
<keyword evidence="9" id="KW-1185">Reference proteome</keyword>
<dbReference type="PANTHER" id="PTHR42745">
    <property type="match status" value="1"/>
</dbReference>
<dbReference type="CDD" id="cd04604">
    <property type="entry name" value="CBS_pair_SIS_assoc"/>
    <property type="match status" value="1"/>
</dbReference>
<dbReference type="Gene3D" id="3.40.50.10490">
    <property type="entry name" value="Glucose-6-phosphate isomerase like protein, domain 1"/>
    <property type="match status" value="1"/>
</dbReference>
<name>A0ABW0C6Y5_9FLAO</name>
<dbReference type="Pfam" id="PF00571">
    <property type="entry name" value="CBS"/>
    <property type="match status" value="2"/>
</dbReference>
<evidence type="ECO:0000259" key="7">
    <source>
        <dbReference type="PROSITE" id="PS51464"/>
    </source>
</evidence>
<dbReference type="InterPro" id="IPR004800">
    <property type="entry name" value="KdsD/KpsF-type"/>
</dbReference>
<keyword evidence="3 5" id="KW-0129">CBS domain</keyword>
<keyword evidence="2" id="KW-0677">Repeat</keyword>
<dbReference type="RefSeq" id="WP_371922436.1">
    <property type="nucleotide sequence ID" value="NZ_JBHSLA010000003.1"/>
</dbReference>
<sequence length="305" mass="32817">MESQAIANLSSLIDTDFSDAVTCIFNSKGRVIITGIGKSAIIATKIVATLNSTGTPAVFMHAADAIHGDLGLILEDDVVICISKSGNTPEIKVLVPFIRRAKNKMIAITGNRDSFLAKNSDFLLNTFVEKEACPNNLAPTTSTTAQLVMGDALAVCLLELRGFTSNDFAKYHPGGALGKKLYLRVSDMSDVNEKPQVNPNTNIKEVIIEISEKMLGVTAVVDNHKVVGIITDGDLRRMLTKSNDFSNLTAKDIMGPNPKSIDANAMAVDAKELMESYGITQLLVEKNGQYAGIVHIHDLIKEGII</sequence>
<dbReference type="Proteomes" id="UP001596162">
    <property type="component" value="Unassembled WGS sequence"/>
</dbReference>
<evidence type="ECO:0000256" key="4">
    <source>
        <dbReference type="PIRNR" id="PIRNR004692"/>
    </source>
</evidence>
<reference evidence="9" key="1">
    <citation type="journal article" date="2019" name="Int. J. Syst. Evol. Microbiol.">
        <title>The Global Catalogue of Microorganisms (GCM) 10K type strain sequencing project: providing services to taxonomists for standard genome sequencing and annotation.</title>
        <authorList>
            <consortium name="The Broad Institute Genomics Platform"/>
            <consortium name="The Broad Institute Genome Sequencing Center for Infectious Disease"/>
            <person name="Wu L."/>
            <person name="Ma J."/>
        </authorList>
    </citation>
    <scope>NUCLEOTIDE SEQUENCE [LARGE SCALE GENOMIC DNA]</scope>
    <source>
        <strain evidence="9">JCM 17978</strain>
    </source>
</reference>
<feature type="domain" description="SIS" evidence="7">
    <location>
        <begin position="20"/>
        <end position="163"/>
    </location>
</feature>
<evidence type="ECO:0000313" key="9">
    <source>
        <dbReference type="Proteomes" id="UP001596162"/>
    </source>
</evidence>
<dbReference type="CDD" id="cd05014">
    <property type="entry name" value="SIS_Kpsf"/>
    <property type="match status" value="1"/>
</dbReference>
<dbReference type="InterPro" id="IPR000644">
    <property type="entry name" value="CBS_dom"/>
</dbReference>
<dbReference type="PROSITE" id="PS51371">
    <property type="entry name" value="CBS"/>
    <property type="match status" value="2"/>
</dbReference>
<comment type="similarity">
    <text evidence="1 4">Belongs to the SIS family. GutQ/KpsF subfamily.</text>
</comment>
<evidence type="ECO:0000256" key="2">
    <source>
        <dbReference type="ARBA" id="ARBA00022737"/>
    </source>
</evidence>
<dbReference type="EMBL" id="JBHSLA010000003">
    <property type="protein sequence ID" value="MFC5195491.1"/>
    <property type="molecule type" value="Genomic_DNA"/>
</dbReference>
<dbReference type="SMART" id="SM00116">
    <property type="entry name" value="CBS"/>
    <property type="match status" value="2"/>
</dbReference>
<evidence type="ECO:0000259" key="6">
    <source>
        <dbReference type="PROSITE" id="PS51371"/>
    </source>
</evidence>
<dbReference type="NCBIfam" id="TIGR00393">
    <property type="entry name" value="kpsF"/>
    <property type="match status" value="1"/>
</dbReference>
<proteinExistence type="inferred from homology"/>
<feature type="domain" description="CBS" evidence="6">
    <location>
        <begin position="254"/>
        <end position="305"/>
    </location>
</feature>
<dbReference type="InterPro" id="IPR046348">
    <property type="entry name" value="SIS_dom_sf"/>
</dbReference>
<organism evidence="8 9">
    <name type="scientific">Bizionia hallyeonensis</name>
    <dbReference type="NCBI Taxonomy" id="1123757"/>
    <lineage>
        <taxon>Bacteria</taxon>
        <taxon>Pseudomonadati</taxon>
        <taxon>Bacteroidota</taxon>
        <taxon>Flavobacteriia</taxon>
        <taxon>Flavobacteriales</taxon>
        <taxon>Flavobacteriaceae</taxon>
        <taxon>Bizionia</taxon>
    </lineage>
</organism>
<dbReference type="PROSITE" id="PS51464">
    <property type="entry name" value="SIS"/>
    <property type="match status" value="1"/>
</dbReference>
<accession>A0ABW0C6Y5</accession>
<dbReference type="InterPro" id="IPR050986">
    <property type="entry name" value="GutQ/KpsF_isomerases"/>
</dbReference>
<evidence type="ECO:0000256" key="1">
    <source>
        <dbReference type="ARBA" id="ARBA00008165"/>
    </source>
</evidence>
<dbReference type="InterPro" id="IPR035474">
    <property type="entry name" value="SIS_Kpsf"/>
</dbReference>
<dbReference type="InterPro" id="IPR046342">
    <property type="entry name" value="CBS_dom_sf"/>
</dbReference>